<protein>
    <submittedName>
        <fullName evidence="1">DNA-directed RNA polymerase I subunit, putative</fullName>
    </submittedName>
</protein>
<reference evidence="1" key="2">
    <citation type="journal article" date="2015" name="Data Brief">
        <title>Shoot transcriptome of the giant reed, Arundo donax.</title>
        <authorList>
            <person name="Barrero R.A."/>
            <person name="Guerrero F.D."/>
            <person name="Moolhuijzen P."/>
            <person name="Goolsby J.A."/>
            <person name="Tidwell J."/>
            <person name="Bellgard S.E."/>
            <person name="Bellgard M.I."/>
        </authorList>
    </citation>
    <scope>NUCLEOTIDE SEQUENCE</scope>
    <source>
        <tissue evidence="1">Shoot tissue taken approximately 20 cm above the soil surface</tissue>
    </source>
</reference>
<keyword evidence="1" id="KW-0240">DNA-directed RNA polymerase</keyword>
<name>A0A0A9GEV4_ARUDO</name>
<accession>A0A0A9GEV4</accession>
<reference evidence="1" key="1">
    <citation type="submission" date="2014-09" db="EMBL/GenBank/DDBJ databases">
        <authorList>
            <person name="Magalhaes I.L.F."/>
            <person name="Oliveira U."/>
            <person name="Santos F.R."/>
            <person name="Vidigal T.H.D.A."/>
            <person name="Brescovit A.D."/>
            <person name="Santos A.J."/>
        </authorList>
    </citation>
    <scope>NUCLEOTIDE SEQUENCE</scope>
    <source>
        <tissue evidence="1">Shoot tissue taken approximately 20 cm above the soil surface</tissue>
    </source>
</reference>
<keyword evidence="1" id="KW-0804">Transcription</keyword>
<sequence length="28" mass="3018">MPLHQYGTLEFAHKTPLFALPSGIGTCS</sequence>
<evidence type="ECO:0000313" key="1">
    <source>
        <dbReference type="EMBL" id="JAE19188.1"/>
    </source>
</evidence>
<proteinExistence type="predicted"/>
<dbReference type="AlphaFoldDB" id="A0A0A9GEV4"/>
<dbReference type="GO" id="GO:0000428">
    <property type="term" value="C:DNA-directed RNA polymerase complex"/>
    <property type="evidence" value="ECO:0007669"/>
    <property type="project" value="UniProtKB-KW"/>
</dbReference>
<organism evidence="1">
    <name type="scientific">Arundo donax</name>
    <name type="common">Giant reed</name>
    <name type="synonym">Donax arundinaceus</name>
    <dbReference type="NCBI Taxonomy" id="35708"/>
    <lineage>
        <taxon>Eukaryota</taxon>
        <taxon>Viridiplantae</taxon>
        <taxon>Streptophyta</taxon>
        <taxon>Embryophyta</taxon>
        <taxon>Tracheophyta</taxon>
        <taxon>Spermatophyta</taxon>
        <taxon>Magnoliopsida</taxon>
        <taxon>Liliopsida</taxon>
        <taxon>Poales</taxon>
        <taxon>Poaceae</taxon>
        <taxon>PACMAD clade</taxon>
        <taxon>Arundinoideae</taxon>
        <taxon>Arundineae</taxon>
        <taxon>Arundo</taxon>
    </lineage>
</organism>
<dbReference type="EMBL" id="GBRH01178708">
    <property type="protein sequence ID" value="JAE19188.1"/>
    <property type="molecule type" value="Transcribed_RNA"/>
</dbReference>